<dbReference type="EMBL" id="JASHIF010000014">
    <property type="protein sequence ID" value="MDI9860846.1"/>
    <property type="molecule type" value="Genomic_DNA"/>
</dbReference>
<dbReference type="PANTHER" id="PTHR41317:SF1">
    <property type="entry name" value="PD-(D_E)XK NUCLEASE FAMILY TRANSPOSASE"/>
    <property type="match status" value="1"/>
</dbReference>
<dbReference type="PANTHER" id="PTHR41317">
    <property type="entry name" value="PD-(D_E)XK NUCLEASE FAMILY TRANSPOSASE"/>
    <property type="match status" value="1"/>
</dbReference>
<gene>
    <name evidence="1" type="ORF">QM524_16640</name>
</gene>
<sequence>MSRYINPYTDFGFKKLFGEEANKELLIDFLNQLLPPRHQITELDFRNVESFAELSHERKAIFDIHCQTQSGERIIVEMQKAKVNYFKDRSLFYATFPIREQSKRGEWDFRLNPIYMIAILDFQYDEKEEKQKFLRSIKLKDQDGEIFYDKLNFKFLQMPLFDKQENELESHFDKWVYFLKRLESFDEIPAILKEPIFEKAFGVAEIANMTSEQYAEYQESLLTYIEVKEVVKTAKDDGKREVASELKKLGVALEIIAQSTGLSIQEILAL</sequence>
<name>A0ABT6YCB9_9BACT</name>
<dbReference type="NCBIfam" id="TIGR01784">
    <property type="entry name" value="T_den_put_tspse"/>
    <property type="match status" value="1"/>
</dbReference>
<dbReference type="InterPro" id="IPR010106">
    <property type="entry name" value="RpnA"/>
</dbReference>
<comment type="caution">
    <text evidence="1">The sequence shown here is derived from an EMBL/GenBank/DDBJ whole genome shotgun (WGS) entry which is preliminary data.</text>
</comment>
<dbReference type="Pfam" id="PF12784">
    <property type="entry name" value="PDDEXK_2"/>
    <property type="match status" value="1"/>
</dbReference>
<evidence type="ECO:0000313" key="2">
    <source>
        <dbReference type="Proteomes" id="UP001236507"/>
    </source>
</evidence>
<organism evidence="1 2">
    <name type="scientific">Flectobacillus roseus</name>
    <dbReference type="NCBI Taxonomy" id="502259"/>
    <lineage>
        <taxon>Bacteria</taxon>
        <taxon>Pseudomonadati</taxon>
        <taxon>Bacteroidota</taxon>
        <taxon>Cytophagia</taxon>
        <taxon>Cytophagales</taxon>
        <taxon>Flectobacillaceae</taxon>
        <taxon>Flectobacillus</taxon>
    </lineage>
</organism>
<protein>
    <submittedName>
        <fullName evidence="1">Rpn family recombination-promoting nuclease/putative transposase</fullName>
    </submittedName>
</protein>
<dbReference type="RefSeq" id="WP_283345431.1">
    <property type="nucleotide sequence ID" value="NZ_JASHIF010000014.1"/>
</dbReference>
<dbReference type="Proteomes" id="UP001236507">
    <property type="component" value="Unassembled WGS sequence"/>
</dbReference>
<accession>A0ABT6YCB9</accession>
<keyword evidence="2" id="KW-1185">Reference proteome</keyword>
<proteinExistence type="predicted"/>
<evidence type="ECO:0000313" key="1">
    <source>
        <dbReference type="EMBL" id="MDI9860846.1"/>
    </source>
</evidence>
<reference evidence="1 2" key="1">
    <citation type="submission" date="2023-05" db="EMBL/GenBank/DDBJ databases">
        <title>Novel species of genus Flectobacillus isolated from stream in China.</title>
        <authorList>
            <person name="Lu H."/>
        </authorList>
    </citation>
    <scope>NUCLEOTIDE SEQUENCE [LARGE SCALE GENOMIC DNA]</scope>
    <source>
        <strain evidence="1 2">KCTC 42575</strain>
    </source>
</reference>